<proteinExistence type="predicted"/>
<name>A0ACB6Z1L4_THEGA</name>
<reference evidence="1" key="2">
    <citation type="journal article" date="2020" name="Nat. Commun.">
        <title>Large-scale genome sequencing of mycorrhizal fungi provides insights into the early evolution of symbiotic traits.</title>
        <authorList>
            <person name="Miyauchi S."/>
            <person name="Kiss E."/>
            <person name="Kuo A."/>
            <person name="Drula E."/>
            <person name="Kohler A."/>
            <person name="Sanchez-Garcia M."/>
            <person name="Morin E."/>
            <person name="Andreopoulos B."/>
            <person name="Barry K.W."/>
            <person name="Bonito G."/>
            <person name="Buee M."/>
            <person name="Carver A."/>
            <person name="Chen C."/>
            <person name="Cichocki N."/>
            <person name="Clum A."/>
            <person name="Culley D."/>
            <person name="Crous P.W."/>
            <person name="Fauchery L."/>
            <person name="Girlanda M."/>
            <person name="Hayes R.D."/>
            <person name="Keri Z."/>
            <person name="LaButti K."/>
            <person name="Lipzen A."/>
            <person name="Lombard V."/>
            <person name="Magnuson J."/>
            <person name="Maillard F."/>
            <person name="Murat C."/>
            <person name="Nolan M."/>
            <person name="Ohm R.A."/>
            <person name="Pangilinan J."/>
            <person name="Pereira M.F."/>
            <person name="Perotto S."/>
            <person name="Peter M."/>
            <person name="Pfister S."/>
            <person name="Riley R."/>
            <person name="Sitrit Y."/>
            <person name="Stielow J.B."/>
            <person name="Szollosi G."/>
            <person name="Zifcakova L."/>
            <person name="Stursova M."/>
            <person name="Spatafora J.W."/>
            <person name="Tedersoo L."/>
            <person name="Vaario L.M."/>
            <person name="Yamada A."/>
            <person name="Yan M."/>
            <person name="Wang P."/>
            <person name="Xu J."/>
            <person name="Bruns T."/>
            <person name="Baldrian P."/>
            <person name="Vilgalys R."/>
            <person name="Dunand C."/>
            <person name="Henrissat B."/>
            <person name="Grigoriev I.V."/>
            <person name="Hibbett D."/>
            <person name="Nagy L.G."/>
            <person name="Martin F.M."/>
        </authorList>
    </citation>
    <scope>NUCLEOTIDE SEQUENCE</scope>
    <source>
        <strain evidence="1">P2</strain>
    </source>
</reference>
<gene>
    <name evidence="1" type="ORF">BDM02DRAFT_1761164</name>
</gene>
<protein>
    <submittedName>
        <fullName evidence="1">Uncharacterized protein</fullName>
    </submittedName>
</protein>
<comment type="caution">
    <text evidence="1">The sequence shown here is derived from an EMBL/GenBank/DDBJ whole genome shotgun (WGS) entry which is preliminary data.</text>
</comment>
<reference evidence="1" key="1">
    <citation type="submission" date="2019-10" db="EMBL/GenBank/DDBJ databases">
        <authorList>
            <consortium name="DOE Joint Genome Institute"/>
            <person name="Kuo A."/>
            <person name="Miyauchi S."/>
            <person name="Kiss E."/>
            <person name="Drula E."/>
            <person name="Kohler A."/>
            <person name="Sanchez-Garcia M."/>
            <person name="Andreopoulos B."/>
            <person name="Barry K.W."/>
            <person name="Bonito G."/>
            <person name="Buee M."/>
            <person name="Carver A."/>
            <person name="Chen C."/>
            <person name="Cichocki N."/>
            <person name="Clum A."/>
            <person name="Culley D."/>
            <person name="Crous P.W."/>
            <person name="Fauchery L."/>
            <person name="Girlanda M."/>
            <person name="Hayes R."/>
            <person name="Keri Z."/>
            <person name="Labutti K."/>
            <person name="Lipzen A."/>
            <person name="Lombard V."/>
            <person name="Magnuson J."/>
            <person name="Maillard F."/>
            <person name="Morin E."/>
            <person name="Murat C."/>
            <person name="Nolan M."/>
            <person name="Ohm R."/>
            <person name="Pangilinan J."/>
            <person name="Pereira M."/>
            <person name="Perotto S."/>
            <person name="Peter M."/>
            <person name="Riley R."/>
            <person name="Sitrit Y."/>
            <person name="Stielow B."/>
            <person name="Szollosi G."/>
            <person name="Zifcakova L."/>
            <person name="Stursova M."/>
            <person name="Spatafora J.W."/>
            <person name="Tedersoo L."/>
            <person name="Vaario L.-M."/>
            <person name="Yamada A."/>
            <person name="Yan M."/>
            <person name="Wang P."/>
            <person name="Xu J."/>
            <person name="Bruns T."/>
            <person name="Baldrian P."/>
            <person name="Vilgalys R."/>
            <person name="Henrissat B."/>
            <person name="Grigoriev I.V."/>
            <person name="Hibbett D."/>
            <person name="Nagy L.G."/>
            <person name="Martin F.M."/>
        </authorList>
    </citation>
    <scope>NUCLEOTIDE SEQUENCE</scope>
    <source>
        <strain evidence="1">P2</strain>
    </source>
</reference>
<evidence type="ECO:0000313" key="1">
    <source>
        <dbReference type="EMBL" id="KAF9643021.1"/>
    </source>
</evidence>
<sequence>MLLLSWIGPGSGRGIMTPDLLNCTGVCSVPSPTHPSAKNDICTIASQAQASDRDDPDLGQLGDMNLVEVLCLFQLLYSDGIKRPGAESARERVRWASAIRLVTQSHHPFASKNAHDVPGRYWIIPRRSLTGPHLDLQQVP</sequence>
<accession>A0ACB6Z1L4</accession>
<keyword evidence="2" id="KW-1185">Reference proteome</keyword>
<organism evidence="1 2">
    <name type="scientific">Thelephora ganbajun</name>
    <name type="common">Ganba fungus</name>
    <dbReference type="NCBI Taxonomy" id="370292"/>
    <lineage>
        <taxon>Eukaryota</taxon>
        <taxon>Fungi</taxon>
        <taxon>Dikarya</taxon>
        <taxon>Basidiomycota</taxon>
        <taxon>Agaricomycotina</taxon>
        <taxon>Agaricomycetes</taxon>
        <taxon>Thelephorales</taxon>
        <taxon>Thelephoraceae</taxon>
        <taxon>Thelephora</taxon>
    </lineage>
</organism>
<dbReference type="EMBL" id="MU118298">
    <property type="protein sequence ID" value="KAF9643021.1"/>
    <property type="molecule type" value="Genomic_DNA"/>
</dbReference>
<evidence type="ECO:0000313" key="2">
    <source>
        <dbReference type="Proteomes" id="UP000886501"/>
    </source>
</evidence>
<dbReference type="Proteomes" id="UP000886501">
    <property type="component" value="Unassembled WGS sequence"/>
</dbReference>